<reference evidence="3 4" key="1">
    <citation type="journal article" date="2015" name="Plant Cell">
        <title>Oil accumulation by the oleaginous diatom Fistulifera solaris as revealed by the genome and transcriptome.</title>
        <authorList>
            <person name="Tanaka T."/>
            <person name="Maeda Y."/>
            <person name="Veluchamy A."/>
            <person name="Tanaka M."/>
            <person name="Abida H."/>
            <person name="Marechal E."/>
            <person name="Bowler C."/>
            <person name="Muto M."/>
            <person name="Sunaga Y."/>
            <person name="Tanaka M."/>
            <person name="Yoshino T."/>
            <person name="Taniguchi T."/>
            <person name="Fukuda Y."/>
            <person name="Nemoto M."/>
            <person name="Matsumoto M."/>
            <person name="Wong P.S."/>
            <person name="Aburatani S."/>
            <person name="Fujibuchi W."/>
        </authorList>
    </citation>
    <scope>NUCLEOTIDE SEQUENCE [LARGE SCALE GENOMIC DNA]</scope>
    <source>
        <strain evidence="3 4">JPCC DA0580</strain>
    </source>
</reference>
<name>A0A1Z5KKE8_FISSO</name>
<dbReference type="FunCoup" id="A0A1Z5KKE8">
    <property type="interactions" value="18"/>
</dbReference>
<dbReference type="OrthoDB" id="9985637at2759"/>
<protein>
    <submittedName>
        <fullName evidence="3">Dynein light chain roadblock-type</fullName>
    </submittedName>
</protein>
<feature type="domain" description="Roadblock/LAMTOR2" evidence="2">
    <location>
        <begin position="14"/>
        <end position="112"/>
    </location>
</feature>
<sequence length="114" mass="12619">MTESDTGDVSIQELQDTVSRLASHKGVQSVLILNREGDILAESIVNFTPSLNVDEAPKHELAKQSHKLLTSARAYLQSLDPNDEVAFLQLRSKNNHEVMIAPHEGYVLAVSKRL</sequence>
<dbReference type="Proteomes" id="UP000198406">
    <property type="component" value="Unassembled WGS sequence"/>
</dbReference>
<dbReference type="Pfam" id="PF03259">
    <property type="entry name" value="Robl_LC7"/>
    <property type="match status" value="1"/>
</dbReference>
<dbReference type="PANTHER" id="PTHR10779">
    <property type="entry name" value="DYNEIN LIGHT CHAIN ROADBLOCK"/>
    <property type="match status" value="1"/>
</dbReference>
<dbReference type="InterPro" id="IPR004942">
    <property type="entry name" value="Roadblock/LAMTOR2_dom"/>
</dbReference>
<dbReference type="SMART" id="SM00960">
    <property type="entry name" value="Robl_LC7"/>
    <property type="match status" value="1"/>
</dbReference>
<evidence type="ECO:0000256" key="1">
    <source>
        <dbReference type="ARBA" id="ARBA00007191"/>
    </source>
</evidence>
<dbReference type="InParanoid" id="A0A1Z5KKE8"/>
<keyword evidence="4" id="KW-1185">Reference proteome</keyword>
<gene>
    <name evidence="3" type="ORF">FisN_2Hu291</name>
</gene>
<evidence type="ECO:0000259" key="2">
    <source>
        <dbReference type="SMART" id="SM00960"/>
    </source>
</evidence>
<dbReference type="EMBL" id="BDSP01000251">
    <property type="protein sequence ID" value="GAX26759.1"/>
    <property type="molecule type" value="Genomic_DNA"/>
</dbReference>
<dbReference type="SUPFAM" id="SSF103196">
    <property type="entry name" value="Roadblock/LC7 domain"/>
    <property type="match status" value="1"/>
</dbReference>
<evidence type="ECO:0000313" key="3">
    <source>
        <dbReference type="EMBL" id="GAX26759.1"/>
    </source>
</evidence>
<dbReference type="AlphaFoldDB" id="A0A1Z5KKE8"/>
<accession>A0A1Z5KKE8</accession>
<proteinExistence type="inferred from homology"/>
<evidence type="ECO:0000313" key="4">
    <source>
        <dbReference type="Proteomes" id="UP000198406"/>
    </source>
</evidence>
<comment type="similarity">
    <text evidence="1">Belongs to the GAMAD family.</text>
</comment>
<comment type="caution">
    <text evidence="3">The sequence shown here is derived from an EMBL/GenBank/DDBJ whole genome shotgun (WGS) entry which is preliminary data.</text>
</comment>
<organism evidence="3 4">
    <name type="scientific">Fistulifera solaris</name>
    <name type="common">Oleaginous diatom</name>
    <dbReference type="NCBI Taxonomy" id="1519565"/>
    <lineage>
        <taxon>Eukaryota</taxon>
        <taxon>Sar</taxon>
        <taxon>Stramenopiles</taxon>
        <taxon>Ochrophyta</taxon>
        <taxon>Bacillariophyta</taxon>
        <taxon>Bacillariophyceae</taxon>
        <taxon>Bacillariophycidae</taxon>
        <taxon>Naviculales</taxon>
        <taxon>Naviculaceae</taxon>
        <taxon>Fistulifera</taxon>
    </lineage>
</organism>
<dbReference type="Gene3D" id="3.30.450.30">
    <property type="entry name" value="Dynein light chain 2a, cytoplasmic"/>
    <property type="match status" value="1"/>
</dbReference>